<accession>A0A8S0QF37</accession>
<dbReference type="AlphaFoldDB" id="A0A8S0QF37"/>
<reference evidence="2 3" key="1">
    <citation type="submission" date="2019-12" db="EMBL/GenBank/DDBJ databases">
        <authorList>
            <person name="Alioto T."/>
            <person name="Alioto T."/>
            <person name="Gomez Garrido J."/>
        </authorList>
    </citation>
    <scope>NUCLEOTIDE SEQUENCE [LARGE SCALE GENOMIC DNA]</scope>
</reference>
<dbReference type="Proteomes" id="UP000594638">
    <property type="component" value="Unassembled WGS sequence"/>
</dbReference>
<dbReference type="GO" id="GO:0006782">
    <property type="term" value="P:protoporphyrinogen IX biosynthetic process"/>
    <property type="evidence" value="ECO:0007669"/>
    <property type="project" value="UniProtKB-UniRule"/>
</dbReference>
<dbReference type="PANTHER" id="PTHR38042:SF1">
    <property type="entry name" value="UROPORPHYRINOGEN-III SYNTHASE, CHLOROPLASTIC"/>
    <property type="match status" value="1"/>
</dbReference>
<proteinExistence type="inferred from homology"/>
<keyword evidence="1" id="KW-0627">Porphyrin biosynthesis</keyword>
<keyword evidence="3" id="KW-1185">Reference proteome</keyword>
<dbReference type="GO" id="GO:0006780">
    <property type="term" value="P:uroporphyrinogen III biosynthetic process"/>
    <property type="evidence" value="ECO:0007669"/>
    <property type="project" value="UniProtKB-UniRule"/>
</dbReference>
<name>A0A8S0QF37_OLEEU</name>
<comment type="caution">
    <text evidence="2">The sequence shown here is derived from an EMBL/GenBank/DDBJ whole genome shotgun (WGS) entry which is preliminary data.</text>
</comment>
<gene>
    <name evidence="2" type="ORF">OLEA9_A047369</name>
</gene>
<comment type="catalytic activity">
    <reaction evidence="1">
        <text>hydroxymethylbilane = uroporphyrinogen III + H2O</text>
        <dbReference type="Rhea" id="RHEA:18965"/>
        <dbReference type="ChEBI" id="CHEBI:15377"/>
        <dbReference type="ChEBI" id="CHEBI:57308"/>
        <dbReference type="ChEBI" id="CHEBI:57845"/>
        <dbReference type="EC" id="4.2.1.75"/>
    </reaction>
</comment>
<dbReference type="EMBL" id="CACTIH010001824">
    <property type="protein sequence ID" value="CAA2964473.1"/>
    <property type="molecule type" value="Genomic_DNA"/>
</dbReference>
<evidence type="ECO:0000313" key="3">
    <source>
        <dbReference type="Proteomes" id="UP000594638"/>
    </source>
</evidence>
<dbReference type="OrthoDB" id="443551at2759"/>
<dbReference type="GO" id="GO:0009507">
    <property type="term" value="C:chloroplast"/>
    <property type="evidence" value="ECO:0007669"/>
    <property type="project" value="TreeGrafter"/>
</dbReference>
<protein>
    <recommendedName>
        <fullName evidence="1">Uroporphyrinogen-III synthase</fullName>
        <ecNumber evidence="1">4.2.1.75</ecNumber>
    </recommendedName>
</protein>
<dbReference type="EC" id="4.2.1.75" evidence="1"/>
<dbReference type="Gene3D" id="3.40.50.10090">
    <property type="match status" value="1"/>
</dbReference>
<dbReference type="PANTHER" id="PTHR38042">
    <property type="entry name" value="UROPORPHYRINOGEN-III SYNTHASE, CHLOROPLASTIC"/>
    <property type="match status" value="1"/>
</dbReference>
<dbReference type="GO" id="GO:0004852">
    <property type="term" value="F:uroporphyrinogen-III synthase activity"/>
    <property type="evidence" value="ECO:0007669"/>
    <property type="project" value="UniProtKB-UniRule"/>
</dbReference>
<evidence type="ECO:0000313" key="2">
    <source>
        <dbReference type="EMBL" id="CAA2964473.1"/>
    </source>
</evidence>
<dbReference type="Gramene" id="OE9A047369T1">
    <property type="protein sequence ID" value="OE9A047369C1"/>
    <property type="gene ID" value="OE9A047369"/>
</dbReference>
<comment type="pathway">
    <text evidence="1">Porphyrin-containing compound metabolism; protoporphyrin-IX biosynthesis; coproporphyrinogen-III from 5-aminolevulinate: step 3/4.</text>
</comment>
<dbReference type="SUPFAM" id="SSF69618">
    <property type="entry name" value="HemD-like"/>
    <property type="match status" value="1"/>
</dbReference>
<evidence type="ECO:0000256" key="1">
    <source>
        <dbReference type="RuleBase" id="RU366031"/>
    </source>
</evidence>
<comment type="function">
    <text evidence="1">Catalyzes cyclization of the linear tetrapyrrole, hydroxymethylbilane, to the macrocyclic uroporphyrinogen III.</text>
</comment>
<organism evidence="2 3">
    <name type="scientific">Olea europaea subsp. europaea</name>
    <dbReference type="NCBI Taxonomy" id="158383"/>
    <lineage>
        <taxon>Eukaryota</taxon>
        <taxon>Viridiplantae</taxon>
        <taxon>Streptophyta</taxon>
        <taxon>Embryophyta</taxon>
        <taxon>Tracheophyta</taxon>
        <taxon>Spermatophyta</taxon>
        <taxon>Magnoliopsida</taxon>
        <taxon>eudicotyledons</taxon>
        <taxon>Gunneridae</taxon>
        <taxon>Pentapetalae</taxon>
        <taxon>asterids</taxon>
        <taxon>lamiids</taxon>
        <taxon>Lamiales</taxon>
        <taxon>Oleaceae</taxon>
        <taxon>Oleeae</taxon>
        <taxon>Olea</taxon>
    </lineage>
</organism>
<keyword evidence="1" id="KW-0456">Lyase</keyword>
<sequence>MMKHVGFALHYFCTHASWSTQKKALLSVDSRLLGSIHTQRAWINQIPKSQQWSNSVACIGETTALAAKNLGLRNVYFPTNPGLEVWVNSILEALQVQEVQKV</sequence>
<dbReference type="InterPro" id="IPR036108">
    <property type="entry name" value="4pyrrol_syn_uPrphyn_synt_sf"/>
</dbReference>
<comment type="similarity">
    <text evidence="1">Belongs to the uroporphyrinogen-III synthase family.</text>
</comment>
<dbReference type="InterPro" id="IPR039793">
    <property type="entry name" value="UROS/Hem4"/>
</dbReference>